<dbReference type="Pfam" id="PF01520">
    <property type="entry name" value="Amidase_3"/>
    <property type="match status" value="1"/>
</dbReference>
<dbReference type="PANTHER" id="PTHR30404">
    <property type="entry name" value="N-ACETYLMURAMOYL-L-ALANINE AMIDASE"/>
    <property type="match status" value="1"/>
</dbReference>
<dbReference type="InterPro" id="IPR050695">
    <property type="entry name" value="N-acetylmuramoyl_amidase_3"/>
</dbReference>
<proteinExistence type="predicted"/>
<keyword evidence="7" id="KW-1185">Reference proteome</keyword>
<feature type="domain" description="MurNAc-LAA" evidence="5">
    <location>
        <begin position="392"/>
        <end position="550"/>
    </location>
</feature>
<dbReference type="SMART" id="SM00646">
    <property type="entry name" value="Ami_3"/>
    <property type="match status" value="1"/>
</dbReference>
<name>A0ABR6RKE5_9BURK</name>
<dbReference type="EMBL" id="JACHKZ010000034">
    <property type="protein sequence ID" value="MBB6579656.1"/>
    <property type="molecule type" value="Genomic_DNA"/>
</dbReference>
<accession>A0ABR6RKE5</accession>
<dbReference type="SUPFAM" id="SSF53187">
    <property type="entry name" value="Zn-dependent exopeptidases"/>
    <property type="match status" value="1"/>
</dbReference>
<feature type="region of interest" description="Disordered" evidence="4">
    <location>
        <begin position="1"/>
        <end position="20"/>
    </location>
</feature>
<evidence type="ECO:0000259" key="5">
    <source>
        <dbReference type="SMART" id="SM00646"/>
    </source>
</evidence>
<sequence>MSDTPKFDPTPSLPASPLHHDVGGNAAYDAAISCGTTRPGLARPGLARPGLSRRNLLRGGGSLVMLLGSGQLAFGASIVAVRVWPAKDYTRVTIESDVPLKTEQRFVPTPPRLAVDIEGIDLNPALRELVAKVRADDPNIAGIRVGQNSPQVVRLVIDLKHDASPQVFTLKPFAPYQHRLVLDLYPAKPADPLESLIAERLLEGRSTAVAAAPAPMPAQPSTVAPSVAAAMAGDPPLPAVTGTVVQTPPPATVAAAPEVDPLGELIAKSGNRPAAPAPAPAVVAMAPPPPAPVAPPPPPRPAPVPSPAPEPAPARSRPASRTDRLIIVALDPGHGGEDPGATGPSGTREKDIVLKIGHMLRERINSSSVGGNPMRAFMTRDADFFVPLGTRVEKARRVQADLFISIHADAFTKPSANGASVFALSERGATSSAARWLANKENQSDLIGGLNVAGLGDADAHVQRALLDMSTTAQINDSLKLGSHVLQQLGGFARLHKPRVEQAGFAVLKAPDIPSVLVETAFISNPEEEAKLRTTAYQNQLADAMMRGIQAYFAKNPPLARNRTV</sequence>
<dbReference type="Gene3D" id="3.40.630.40">
    <property type="entry name" value="Zn-dependent exopeptidases"/>
    <property type="match status" value="1"/>
</dbReference>
<dbReference type="Gene3D" id="2.60.40.3500">
    <property type="match status" value="1"/>
</dbReference>
<comment type="catalytic activity">
    <reaction evidence="1">
        <text>Hydrolyzes the link between N-acetylmuramoyl residues and L-amino acid residues in certain cell-wall glycopeptides.</text>
        <dbReference type="EC" id="3.5.1.28"/>
    </reaction>
</comment>
<dbReference type="InterPro" id="IPR002508">
    <property type="entry name" value="MurNAc-LAA_cat"/>
</dbReference>
<gene>
    <name evidence="6" type="ORF">HNP33_003772</name>
</gene>
<dbReference type="PANTHER" id="PTHR30404:SF0">
    <property type="entry name" value="N-ACETYLMURAMOYL-L-ALANINE AMIDASE AMIC"/>
    <property type="match status" value="1"/>
</dbReference>
<comment type="caution">
    <text evidence="6">The sequence shown here is derived from an EMBL/GenBank/DDBJ whole genome shotgun (WGS) entry which is preliminary data.</text>
</comment>
<feature type="region of interest" description="Disordered" evidence="4">
    <location>
        <begin position="292"/>
        <end position="322"/>
    </location>
</feature>
<evidence type="ECO:0000313" key="6">
    <source>
        <dbReference type="EMBL" id="MBB6579656.1"/>
    </source>
</evidence>
<dbReference type="InterPro" id="IPR021731">
    <property type="entry name" value="AMIN_dom"/>
</dbReference>
<dbReference type="GO" id="GO:0008745">
    <property type="term" value="F:N-acetylmuramoyl-L-alanine amidase activity"/>
    <property type="evidence" value="ECO:0007669"/>
    <property type="project" value="UniProtKB-EC"/>
</dbReference>
<organism evidence="6 7">
    <name type="scientific">Comamonas odontotermitis</name>
    <dbReference type="NCBI Taxonomy" id="379895"/>
    <lineage>
        <taxon>Bacteria</taxon>
        <taxon>Pseudomonadati</taxon>
        <taxon>Pseudomonadota</taxon>
        <taxon>Betaproteobacteria</taxon>
        <taxon>Burkholderiales</taxon>
        <taxon>Comamonadaceae</taxon>
        <taxon>Comamonas</taxon>
    </lineage>
</organism>
<evidence type="ECO:0000256" key="1">
    <source>
        <dbReference type="ARBA" id="ARBA00001561"/>
    </source>
</evidence>
<dbReference type="EC" id="3.5.1.28" evidence="2"/>
<evidence type="ECO:0000256" key="4">
    <source>
        <dbReference type="SAM" id="MobiDB-lite"/>
    </source>
</evidence>
<feature type="compositionally biased region" description="Pro residues" evidence="4">
    <location>
        <begin position="292"/>
        <end position="312"/>
    </location>
</feature>
<evidence type="ECO:0000256" key="3">
    <source>
        <dbReference type="ARBA" id="ARBA00022801"/>
    </source>
</evidence>
<dbReference type="Proteomes" id="UP000562492">
    <property type="component" value="Unassembled WGS sequence"/>
</dbReference>
<keyword evidence="3 6" id="KW-0378">Hydrolase</keyword>
<protein>
    <recommendedName>
        <fullName evidence="2">N-acetylmuramoyl-L-alanine amidase</fullName>
        <ecNumber evidence="2">3.5.1.28</ecNumber>
    </recommendedName>
</protein>
<evidence type="ECO:0000313" key="7">
    <source>
        <dbReference type="Proteomes" id="UP000562492"/>
    </source>
</evidence>
<dbReference type="CDD" id="cd02696">
    <property type="entry name" value="MurNAc-LAA"/>
    <property type="match status" value="1"/>
</dbReference>
<reference evidence="6 7" key="1">
    <citation type="submission" date="2020-08" db="EMBL/GenBank/DDBJ databases">
        <title>Functional genomics of gut bacteria from endangered species of beetles.</title>
        <authorList>
            <person name="Carlos-Shanley C."/>
        </authorList>
    </citation>
    <scope>NUCLEOTIDE SEQUENCE [LARGE SCALE GENOMIC DNA]</scope>
    <source>
        <strain evidence="6 7">S00124</strain>
    </source>
</reference>
<evidence type="ECO:0000256" key="2">
    <source>
        <dbReference type="ARBA" id="ARBA00011901"/>
    </source>
</evidence>
<dbReference type="Pfam" id="PF11741">
    <property type="entry name" value="AMIN"/>
    <property type="match status" value="1"/>
</dbReference>